<keyword evidence="2" id="KW-1185">Reference proteome</keyword>
<organism evidence="1 2">
    <name type="scientific">Diploptera punctata</name>
    <name type="common">Pacific beetle cockroach</name>
    <dbReference type="NCBI Taxonomy" id="6984"/>
    <lineage>
        <taxon>Eukaryota</taxon>
        <taxon>Metazoa</taxon>
        <taxon>Ecdysozoa</taxon>
        <taxon>Arthropoda</taxon>
        <taxon>Hexapoda</taxon>
        <taxon>Insecta</taxon>
        <taxon>Pterygota</taxon>
        <taxon>Neoptera</taxon>
        <taxon>Polyneoptera</taxon>
        <taxon>Dictyoptera</taxon>
        <taxon>Blattodea</taxon>
        <taxon>Blaberoidea</taxon>
        <taxon>Blaberidae</taxon>
        <taxon>Diplopterinae</taxon>
        <taxon>Diploptera</taxon>
    </lineage>
</organism>
<dbReference type="Proteomes" id="UP001233999">
    <property type="component" value="Unassembled WGS sequence"/>
</dbReference>
<dbReference type="AlphaFoldDB" id="A0AAD8EEU2"/>
<accession>A0AAD8EEU2</accession>
<feature type="non-terminal residue" evidence="1">
    <location>
        <position position="1"/>
    </location>
</feature>
<evidence type="ECO:0000313" key="2">
    <source>
        <dbReference type="Proteomes" id="UP001233999"/>
    </source>
</evidence>
<gene>
    <name evidence="1" type="ORF">L9F63_019228</name>
</gene>
<reference evidence="1" key="2">
    <citation type="submission" date="2023-05" db="EMBL/GenBank/DDBJ databases">
        <authorList>
            <person name="Fouks B."/>
        </authorList>
    </citation>
    <scope>NUCLEOTIDE SEQUENCE</scope>
    <source>
        <strain evidence="1">Stay&amp;Tobe</strain>
        <tissue evidence="1">Testes</tissue>
    </source>
</reference>
<name>A0AAD8EEU2_DIPPU</name>
<protein>
    <submittedName>
        <fullName evidence="1">Uncharacterized protein</fullName>
    </submittedName>
</protein>
<feature type="non-terminal residue" evidence="1">
    <location>
        <position position="69"/>
    </location>
</feature>
<dbReference type="EMBL" id="JASPKZ010006463">
    <property type="protein sequence ID" value="KAJ9587249.1"/>
    <property type="molecule type" value="Genomic_DNA"/>
</dbReference>
<comment type="caution">
    <text evidence="1">The sequence shown here is derived from an EMBL/GenBank/DDBJ whole genome shotgun (WGS) entry which is preliminary data.</text>
</comment>
<reference evidence="1" key="1">
    <citation type="journal article" date="2023" name="IScience">
        <title>Live-bearing cockroach genome reveals convergent evolutionary mechanisms linked to viviparity in insects and beyond.</title>
        <authorList>
            <person name="Fouks B."/>
            <person name="Harrison M.C."/>
            <person name="Mikhailova A.A."/>
            <person name="Marchal E."/>
            <person name="English S."/>
            <person name="Carruthers M."/>
            <person name="Jennings E.C."/>
            <person name="Chiamaka E.L."/>
            <person name="Frigard R.A."/>
            <person name="Pippel M."/>
            <person name="Attardo G.M."/>
            <person name="Benoit J.B."/>
            <person name="Bornberg-Bauer E."/>
            <person name="Tobe S.S."/>
        </authorList>
    </citation>
    <scope>NUCLEOTIDE SEQUENCE</scope>
    <source>
        <strain evidence="1">Stay&amp;Tobe</strain>
    </source>
</reference>
<evidence type="ECO:0000313" key="1">
    <source>
        <dbReference type="EMBL" id="KAJ9587249.1"/>
    </source>
</evidence>
<sequence>ESCKCNMSGSSHEAIHFLTKILYGKNLIDKRTRLLPATNNKPGFVCEIQFERKMLSGDTLCSTHNFSST</sequence>
<proteinExistence type="predicted"/>